<dbReference type="Proteomes" id="UP000476411">
    <property type="component" value="Chromosome"/>
</dbReference>
<dbReference type="InterPro" id="IPR011008">
    <property type="entry name" value="Dimeric_a/b-barrel"/>
</dbReference>
<accession>A0A6B9ZCH8</accession>
<evidence type="ECO:0000313" key="3">
    <source>
        <dbReference type="Proteomes" id="UP000476411"/>
    </source>
</evidence>
<gene>
    <name evidence="2" type="ORF">GWR21_04160</name>
</gene>
<dbReference type="RefSeq" id="WP_162330528.1">
    <property type="nucleotide sequence ID" value="NZ_CP048113.1"/>
</dbReference>
<dbReference type="GO" id="GO:0003824">
    <property type="term" value="F:catalytic activity"/>
    <property type="evidence" value="ECO:0007669"/>
    <property type="project" value="TreeGrafter"/>
</dbReference>
<proteinExistence type="predicted"/>
<feature type="domain" description="ABM" evidence="1">
    <location>
        <begin position="143"/>
        <end position="235"/>
    </location>
</feature>
<evidence type="ECO:0000259" key="1">
    <source>
        <dbReference type="PROSITE" id="PS51725"/>
    </source>
</evidence>
<protein>
    <recommendedName>
        <fullName evidence="1">ABM domain-containing protein</fullName>
    </recommendedName>
</protein>
<dbReference type="PANTHER" id="PTHR33336">
    <property type="entry name" value="QUINOL MONOOXYGENASE YGIN-RELATED"/>
    <property type="match status" value="1"/>
</dbReference>
<organism evidence="2 3">
    <name type="scientific">Chitinophaga agri</name>
    <dbReference type="NCBI Taxonomy" id="2703787"/>
    <lineage>
        <taxon>Bacteria</taxon>
        <taxon>Pseudomonadati</taxon>
        <taxon>Bacteroidota</taxon>
        <taxon>Chitinophagia</taxon>
        <taxon>Chitinophagales</taxon>
        <taxon>Chitinophagaceae</taxon>
        <taxon>Chitinophaga</taxon>
    </lineage>
</organism>
<dbReference type="InterPro" id="IPR007138">
    <property type="entry name" value="ABM_dom"/>
</dbReference>
<reference evidence="2 3" key="1">
    <citation type="submission" date="2020-01" db="EMBL/GenBank/DDBJ databases">
        <title>Complete genome sequence of Chitinophaga sp. H33E-04 isolated from quinoa roots.</title>
        <authorList>
            <person name="Weon H.-Y."/>
            <person name="Lee S.A."/>
        </authorList>
    </citation>
    <scope>NUCLEOTIDE SEQUENCE [LARGE SCALE GENOMIC DNA]</scope>
    <source>
        <strain evidence="2 3">H33E-04</strain>
    </source>
</reference>
<dbReference type="InterPro" id="IPR050744">
    <property type="entry name" value="AI-2_Isomerase_LsrG"/>
</dbReference>
<sequence>MNIFSLWRLALSSFADTWTRRLLHRHSDRSMITVITEYQTKTAYQHAFVEALSAYVDHAVRADGNIMSAAYYERGDICVMWMIERWNNYRCYSNNRSCREIKKIRALEKTGLIAAADTTFLKDLLSLSNHSMTIPSRIKEQPVTIMLLVDVKPGTENQFRAINETVMSVFRNEPGVLLFQLSNVIYEKTKFIVCKQFRDRDTFLYHLKDPALQPVISFLQSSVKEHPYEKGYHHLIQFAPLHLV</sequence>
<dbReference type="PROSITE" id="PS51725">
    <property type="entry name" value="ABM"/>
    <property type="match status" value="1"/>
</dbReference>
<dbReference type="AlphaFoldDB" id="A0A6B9ZCH8"/>
<evidence type="ECO:0000313" key="2">
    <source>
        <dbReference type="EMBL" id="QHS58825.1"/>
    </source>
</evidence>
<dbReference type="KEGG" id="chih:GWR21_04160"/>
<dbReference type="PANTHER" id="PTHR33336:SF15">
    <property type="entry name" value="ABM DOMAIN-CONTAINING PROTEIN"/>
    <property type="match status" value="1"/>
</dbReference>
<dbReference type="SUPFAM" id="SSF54909">
    <property type="entry name" value="Dimeric alpha+beta barrel"/>
    <property type="match status" value="2"/>
</dbReference>
<name>A0A6B9ZCH8_9BACT</name>
<keyword evidence="3" id="KW-1185">Reference proteome</keyword>
<dbReference type="Pfam" id="PF03992">
    <property type="entry name" value="ABM"/>
    <property type="match status" value="2"/>
</dbReference>
<dbReference type="Gene3D" id="3.30.70.100">
    <property type="match status" value="1"/>
</dbReference>
<dbReference type="EMBL" id="CP048113">
    <property type="protein sequence ID" value="QHS58825.1"/>
    <property type="molecule type" value="Genomic_DNA"/>
</dbReference>